<dbReference type="Gene3D" id="1.20.5.4130">
    <property type="match status" value="1"/>
</dbReference>
<accession>A0AAD8QPR0</accession>
<evidence type="ECO:0000256" key="2">
    <source>
        <dbReference type="ARBA" id="ARBA00022614"/>
    </source>
</evidence>
<dbReference type="Gene3D" id="1.10.8.430">
    <property type="entry name" value="Helical domain of apoptotic protease-activating factors"/>
    <property type="match status" value="1"/>
</dbReference>
<dbReference type="InterPro" id="IPR041118">
    <property type="entry name" value="Rx_N"/>
</dbReference>
<dbReference type="Gene3D" id="3.40.50.300">
    <property type="entry name" value="P-loop containing nucleotide triphosphate hydrolases"/>
    <property type="match status" value="1"/>
</dbReference>
<dbReference type="InterPro" id="IPR002182">
    <property type="entry name" value="NB-ARC"/>
</dbReference>
<dbReference type="Proteomes" id="UP001231189">
    <property type="component" value="Unassembled WGS sequence"/>
</dbReference>
<dbReference type="EMBL" id="JAUUTY010000007">
    <property type="protein sequence ID" value="KAK1605859.1"/>
    <property type="molecule type" value="Genomic_DNA"/>
</dbReference>
<evidence type="ECO:0000256" key="1">
    <source>
        <dbReference type="ARBA" id="ARBA00008894"/>
    </source>
</evidence>
<keyword evidence="6" id="KW-0175">Coiled coil</keyword>
<keyword evidence="5" id="KW-0611">Plant defense</keyword>
<evidence type="ECO:0000256" key="3">
    <source>
        <dbReference type="ARBA" id="ARBA00022737"/>
    </source>
</evidence>
<dbReference type="SUPFAM" id="SSF52058">
    <property type="entry name" value="L domain-like"/>
    <property type="match status" value="1"/>
</dbReference>
<evidence type="ECO:0000256" key="4">
    <source>
        <dbReference type="ARBA" id="ARBA00022741"/>
    </source>
</evidence>
<keyword evidence="2" id="KW-0433">Leucine-rich repeat</keyword>
<proteinExistence type="inferred from homology"/>
<reference evidence="11" key="1">
    <citation type="submission" date="2023-07" db="EMBL/GenBank/DDBJ databases">
        <title>A chromosome-level genome assembly of Lolium multiflorum.</title>
        <authorList>
            <person name="Chen Y."/>
            <person name="Copetti D."/>
            <person name="Kolliker R."/>
            <person name="Studer B."/>
        </authorList>
    </citation>
    <scope>NUCLEOTIDE SEQUENCE</scope>
    <source>
        <strain evidence="11">02402/16</strain>
        <tissue evidence="11">Leaf</tissue>
    </source>
</reference>
<evidence type="ECO:0000259" key="7">
    <source>
        <dbReference type="Pfam" id="PF00931"/>
    </source>
</evidence>
<dbReference type="InterPro" id="IPR058922">
    <property type="entry name" value="WHD_DRP"/>
</dbReference>
<dbReference type="Gene3D" id="1.10.10.10">
    <property type="entry name" value="Winged helix-like DNA-binding domain superfamily/Winged helix DNA-binding domain"/>
    <property type="match status" value="1"/>
</dbReference>
<dbReference type="Pfam" id="PF23559">
    <property type="entry name" value="WHD_DRP"/>
    <property type="match status" value="1"/>
</dbReference>
<keyword evidence="4" id="KW-0547">Nucleotide-binding</keyword>
<dbReference type="FunFam" id="3.40.50.300:FF:001091">
    <property type="entry name" value="Probable disease resistance protein At1g61300"/>
    <property type="match status" value="1"/>
</dbReference>
<evidence type="ECO:0000256" key="6">
    <source>
        <dbReference type="ARBA" id="ARBA00023054"/>
    </source>
</evidence>
<evidence type="ECO:0000256" key="5">
    <source>
        <dbReference type="ARBA" id="ARBA00022821"/>
    </source>
</evidence>
<comment type="similarity">
    <text evidence="1">Belongs to the disease resistance NB-LRR family.</text>
</comment>
<dbReference type="InterPro" id="IPR027417">
    <property type="entry name" value="P-loop_NTPase"/>
</dbReference>
<dbReference type="AlphaFoldDB" id="A0AAD8QPR0"/>
<keyword evidence="3" id="KW-0677">Repeat</keyword>
<dbReference type="InterPro" id="IPR032675">
    <property type="entry name" value="LRR_dom_sf"/>
</dbReference>
<sequence>MFPLRYQQLHAPAHFLFVATPFSAYDILFWEQIEGIHSSMAESTVSAVVGNIAGLVIEETKFLCAITLQVATLKNDLMRLQGYLKDADSRRRSGNDARAATLVIQIRAAAYEAETVIQAADHMEKRNRLKNGFLGAISRYARLPTDTTTIREIGIEIECVRSKLSEIFASIESLEIVDIGNSNVVEDEPPEELSILQKTIEEDIVMVGFRGDFTEVVEKLVDKENNTLSAVSIVAIGGAGKTTLSRKIYSRMSKHFEIVAWVTASQMFKGIDLLKDILKQIVDDIEEYKLIDQMSEYEVGKKINDFLMQKRYLVVLDDLCEVDTWEQINTTLKIFPDANNGSRVILTTKKKDVADHVEMRNFVHTLKHLDEEESWELFSSKALPSYNRPAINYVHAFEEIGRKLARKCNGLPLALAVLGAYLSKNLNLQTWSDIELGWPVSTNETPQMMRDILARSYKGMPNSYFRSCLLSLATFPEDDIIFVSDLIQLWIVESFIPHTPIHTQEETAHIYVTGLAERSLVQVVEISKAHGWIEKIKIHDNVRQWCIEEARQDGQAGAPSSSSDTMLSYRTSFQNTSAQTLQATTANLRSFFGFGLSSVIVDPKLRLLRVIHVQDSSLKNFNKVIGGCTHLTYLKLRNCKDVSIPSSVGQLLYLQSIDLRGTELEKVVPNSLWDIPTLKHVYVSKVTPPARSSLQPTELLTLALNLDSAGTEYPYHAMAAFLAQMARLTSLTLIVNSMPAEMVKIFANMPHLVDLTMYEFHVLDKLPESHHFPQKLRRLCLYARTINEDPLPILQKLPCLVVLVLKGYGGQTMSCSTQGFPELQELELARNFNTKEWRMQFGSMRKLTSLKLGNFSKMKELPQALLHTNLGYLELTSTFLISQQDSTLKELKRRKCKVNDQYKSNGRMDLVMQGQYQVDMSKYRLTRG</sequence>
<dbReference type="PANTHER" id="PTHR23155:SF968">
    <property type="entry name" value="NB-ARC DOMAIN CONTAINING PROTEIN, EXPRESSED"/>
    <property type="match status" value="1"/>
</dbReference>
<comment type="caution">
    <text evidence="11">The sequence shown here is derived from an EMBL/GenBank/DDBJ whole genome shotgun (WGS) entry which is preliminary data.</text>
</comment>
<dbReference type="Pfam" id="PF00931">
    <property type="entry name" value="NB-ARC"/>
    <property type="match status" value="1"/>
</dbReference>
<dbReference type="PRINTS" id="PR00364">
    <property type="entry name" value="DISEASERSIST"/>
</dbReference>
<dbReference type="InterPro" id="IPR036388">
    <property type="entry name" value="WH-like_DNA-bd_sf"/>
</dbReference>
<protein>
    <recommendedName>
        <fullName evidence="13">NB-ARC domain-containing protein</fullName>
    </recommendedName>
</protein>
<evidence type="ECO:0000259" key="10">
    <source>
        <dbReference type="Pfam" id="PF23598"/>
    </source>
</evidence>
<dbReference type="InterPro" id="IPR055414">
    <property type="entry name" value="LRR_R13L4/SHOC2-like"/>
</dbReference>
<gene>
    <name evidence="11" type="ORF">QYE76_029532</name>
</gene>
<feature type="domain" description="Disease resistance protein winged helix" evidence="9">
    <location>
        <begin position="475"/>
        <end position="543"/>
    </location>
</feature>
<evidence type="ECO:0000313" key="12">
    <source>
        <dbReference type="Proteomes" id="UP001231189"/>
    </source>
</evidence>
<evidence type="ECO:0000259" key="8">
    <source>
        <dbReference type="Pfam" id="PF18052"/>
    </source>
</evidence>
<dbReference type="GO" id="GO:0043531">
    <property type="term" value="F:ADP binding"/>
    <property type="evidence" value="ECO:0007669"/>
    <property type="project" value="InterPro"/>
</dbReference>
<evidence type="ECO:0008006" key="13">
    <source>
        <dbReference type="Google" id="ProtNLM"/>
    </source>
</evidence>
<keyword evidence="12" id="KW-1185">Reference proteome</keyword>
<dbReference type="PANTHER" id="PTHR23155">
    <property type="entry name" value="DISEASE RESISTANCE PROTEIN RP"/>
    <property type="match status" value="1"/>
</dbReference>
<evidence type="ECO:0000313" key="11">
    <source>
        <dbReference type="EMBL" id="KAK1605859.1"/>
    </source>
</evidence>
<dbReference type="InterPro" id="IPR042197">
    <property type="entry name" value="Apaf_helical"/>
</dbReference>
<name>A0AAD8QPR0_LOLMU</name>
<organism evidence="11 12">
    <name type="scientific">Lolium multiflorum</name>
    <name type="common">Italian ryegrass</name>
    <name type="synonym">Lolium perenne subsp. multiflorum</name>
    <dbReference type="NCBI Taxonomy" id="4521"/>
    <lineage>
        <taxon>Eukaryota</taxon>
        <taxon>Viridiplantae</taxon>
        <taxon>Streptophyta</taxon>
        <taxon>Embryophyta</taxon>
        <taxon>Tracheophyta</taxon>
        <taxon>Spermatophyta</taxon>
        <taxon>Magnoliopsida</taxon>
        <taxon>Liliopsida</taxon>
        <taxon>Poales</taxon>
        <taxon>Poaceae</taxon>
        <taxon>BOP clade</taxon>
        <taxon>Pooideae</taxon>
        <taxon>Poodae</taxon>
        <taxon>Poeae</taxon>
        <taxon>Poeae Chloroplast Group 2 (Poeae type)</taxon>
        <taxon>Loliodinae</taxon>
        <taxon>Loliinae</taxon>
        <taxon>Lolium</taxon>
    </lineage>
</organism>
<dbReference type="GO" id="GO:0098542">
    <property type="term" value="P:defense response to other organism"/>
    <property type="evidence" value="ECO:0007669"/>
    <property type="project" value="TreeGrafter"/>
</dbReference>
<dbReference type="InterPro" id="IPR038005">
    <property type="entry name" value="RX-like_CC"/>
</dbReference>
<dbReference type="Pfam" id="PF23598">
    <property type="entry name" value="LRR_14"/>
    <property type="match status" value="1"/>
</dbReference>
<dbReference type="Pfam" id="PF18052">
    <property type="entry name" value="Rx_N"/>
    <property type="match status" value="1"/>
</dbReference>
<dbReference type="SUPFAM" id="SSF52540">
    <property type="entry name" value="P-loop containing nucleoside triphosphate hydrolases"/>
    <property type="match status" value="1"/>
</dbReference>
<feature type="domain" description="NB-ARC" evidence="7">
    <location>
        <begin position="214"/>
        <end position="384"/>
    </location>
</feature>
<dbReference type="Gene3D" id="3.80.10.10">
    <property type="entry name" value="Ribonuclease Inhibitor"/>
    <property type="match status" value="1"/>
</dbReference>
<feature type="domain" description="Disease resistance N-terminal" evidence="8">
    <location>
        <begin position="45"/>
        <end position="131"/>
    </location>
</feature>
<dbReference type="InterPro" id="IPR044974">
    <property type="entry name" value="Disease_R_plants"/>
</dbReference>
<evidence type="ECO:0000259" key="9">
    <source>
        <dbReference type="Pfam" id="PF23559"/>
    </source>
</evidence>
<dbReference type="CDD" id="cd14798">
    <property type="entry name" value="RX-CC_like"/>
    <property type="match status" value="1"/>
</dbReference>
<feature type="domain" description="Disease resistance R13L4/SHOC-2-like LRR" evidence="10">
    <location>
        <begin position="697"/>
        <end position="875"/>
    </location>
</feature>